<gene>
    <name evidence="2" type="ORF">K493DRAFT_295433</name>
</gene>
<dbReference type="CDD" id="cd00009">
    <property type="entry name" value="AAA"/>
    <property type="match status" value="1"/>
</dbReference>
<dbReference type="Proteomes" id="UP000193498">
    <property type="component" value="Unassembled WGS sequence"/>
</dbReference>
<dbReference type="InterPro" id="IPR036397">
    <property type="entry name" value="RNaseH_sf"/>
</dbReference>
<dbReference type="InterPro" id="IPR003593">
    <property type="entry name" value="AAA+_ATPase"/>
</dbReference>
<dbReference type="GO" id="GO:0016887">
    <property type="term" value="F:ATP hydrolysis activity"/>
    <property type="evidence" value="ECO:0007669"/>
    <property type="project" value="InterPro"/>
</dbReference>
<dbReference type="SMART" id="SM00382">
    <property type="entry name" value="AAA"/>
    <property type="match status" value="1"/>
</dbReference>
<comment type="caution">
    <text evidence="2">The sequence shown here is derived from an EMBL/GenBank/DDBJ whole genome shotgun (WGS) entry which is preliminary data.</text>
</comment>
<dbReference type="PANTHER" id="PTHR20953">
    <property type="entry name" value="KINASE-RELATED"/>
    <property type="match status" value="1"/>
</dbReference>
<keyword evidence="3" id="KW-1185">Reference proteome</keyword>
<dbReference type="InterPro" id="IPR027417">
    <property type="entry name" value="P-loop_NTPase"/>
</dbReference>
<accession>A0A1Y1ZBR9</accession>
<dbReference type="Gene3D" id="3.30.420.10">
    <property type="entry name" value="Ribonuclease H-like superfamily/Ribonuclease H"/>
    <property type="match status" value="1"/>
</dbReference>
<dbReference type="OrthoDB" id="26838at2759"/>
<dbReference type="STRING" id="1314790.A0A1Y1ZBR9"/>
<proteinExistence type="predicted"/>
<evidence type="ECO:0000313" key="3">
    <source>
        <dbReference type="Proteomes" id="UP000193498"/>
    </source>
</evidence>
<dbReference type="InParanoid" id="A0A1Y1ZBR9"/>
<dbReference type="PANTHER" id="PTHR20953:SF3">
    <property type="entry name" value="P-LOOP CONTAINING NUCLEOSIDE TRIPHOSPHATE HYDROLASES SUPERFAMILY PROTEIN"/>
    <property type="match status" value="1"/>
</dbReference>
<organism evidence="2 3">
    <name type="scientific">Basidiobolus meristosporus CBS 931.73</name>
    <dbReference type="NCBI Taxonomy" id="1314790"/>
    <lineage>
        <taxon>Eukaryota</taxon>
        <taxon>Fungi</taxon>
        <taxon>Fungi incertae sedis</taxon>
        <taxon>Zoopagomycota</taxon>
        <taxon>Entomophthoromycotina</taxon>
        <taxon>Basidiobolomycetes</taxon>
        <taxon>Basidiobolales</taxon>
        <taxon>Basidiobolaceae</taxon>
        <taxon>Basidiobolus</taxon>
    </lineage>
</organism>
<dbReference type="Pfam" id="PF00004">
    <property type="entry name" value="AAA"/>
    <property type="match status" value="1"/>
</dbReference>
<dbReference type="Gene3D" id="3.40.50.300">
    <property type="entry name" value="P-loop containing nucleotide triphosphate hydrolases"/>
    <property type="match status" value="1"/>
</dbReference>
<dbReference type="GO" id="GO:0003676">
    <property type="term" value="F:nucleic acid binding"/>
    <property type="evidence" value="ECO:0007669"/>
    <property type="project" value="InterPro"/>
</dbReference>
<dbReference type="SUPFAM" id="SSF53098">
    <property type="entry name" value="Ribonuclease H-like"/>
    <property type="match status" value="1"/>
</dbReference>
<protein>
    <recommendedName>
        <fullName evidence="1">AAA+ ATPase domain-containing protein</fullName>
    </recommendedName>
</protein>
<dbReference type="InterPro" id="IPR012337">
    <property type="entry name" value="RNaseH-like_sf"/>
</dbReference>
<dbReference type="GO" id="GO:0005524">
    <property type="term" value="F:ATP binding"/>
    <property type="evidence" value="ECO:0007669"/>
    <property type="project" value="InterPro"/>
</dbReference>
<sequence>MASQLVKDIFTSSLSNSITINEFVLEMRNAGIKAKFGTFVKKCNLVTVSKRITLVKPILEDMERCFSTVELKANAGILLPQGISLFYVTDRDLCDFNSMESQESYGIGMEESGLLLVYAWPRNSVHILDLPQLSEQLDKITQRLAVLLESKSPKYVYNCHQLFERLKQFLWLNYRDFNNISDIQETGQELSSMIKKAGLHHYLKDSMNPSIVRNRDAWLHRPIHRDLLTCAALDAYCIHQIAQATNTTLRTEDAVYRKSDFFVTQVNLEIECDTEAISESLWPELLQEIEITDTDLFLDIGKKIRLNRHSSTRVIPAFEVSEKLVHEILAKHSPGKQNRAIIGSSFHRLSRMMYDDKIAGLTWRIGRRIKGLEPIFHDKIGGAVNVLLCGPPNVGKTSLIRALCQNMARERSLCLIDTSGEVCGGGPLGDARVFKPCDPHKQYELMIDIIKNHSPSHMVIDEIHTMEEMKLCSTISKRGVKVIASVHGLFEELIYNPQLNVCFGGIHKIVLSDKRAEASGRKTRIERLEKSLFDVVIQLDFKEDRFQYCFITEVNDAVDKVLDNQLVHATCRYLVGDRLYEKTLHIGSSDEYLHLPN</sequence>
<evidence type="ECO:0000313" key="2">
    <source>
        <dbReference type="EMBL" id="ORY07626.1"/>
    </source>
</evidence>
<dbReference type="SUPFAM" id="SSF52540">
    <property type="entry name" value="P-loop containing nucleoside triphosphate hydrolases"/>
    <property type="match status" value="1"/>
</dbReference>
<dbReference type="EMBL" id="MCFE01000007">
    <property type="protein sequence ID" value="ORY07626.1"/>
    <property type="molecule type" value="Genomic_DNA"/>
</dbReference>
<reference evidence="2 3" key="1">
    <citation type="submission" date="2016-07" db="EMBL/GenBank/DDBJ databases">
        <title>Pervasive Adenine N6-methylation of Active Genes in Fungi.</title>
        <authorList>
            <consortium name="DOE Joint Genome Institute"/>
            <person name="Mondo S.J."/>
            <person name="Dannebaum R.O."/>
            <person name="Kuo R.C."/>
            <person name="Labutti K."/>
            <person name="Haridas S."/>
            <person name="Kuo A."/>
            <person name="Salamov A."/>
            <person name="Ahrendt S.R."/>
            <person name="Lipzen A."/>
            <person name="Sullivan W."/>
            <person name="Andreopoulos W.B."/>
            <person name="Clum A."/>
            <person name="Lindquist E."/>
            <person name="Daum C."/>
            <person name="Ramamoorthy G.K."/>
            <person name="Gryganskyi A."/>
            <person name="Culley D."/>
            <person name="Magnuson J.K."/>
            <person name="James T.Y."/>
            <person name="O'Malley M.A."/>
            <person name="Stajich J.E."/>
            <person name="Spatafora J.W."/>
            <person name="Visel A."/>
            <person name="Grigoriev I.V."/>
        </authorList>
    </citation>
    <scope>NUCLEOTIDE SEQUENCE [LARGE SCALE GENOMIC DNA]</scope>
    <source>
        <strain evidence="2 3">CBS 931.73</strain>
    </source>
</reference>
<dbReference type="InterPro" id="IPR003959">
    <property type="entry name" value="ATPase_AAA_core"/>
</dbReference>
<evidence type="ECO:0000259" key="1">
    <source>
        <dbReference type="SMART" id="SM00382"/>
    </source>
</evidence>
<dbReference type="AlphaFoldDB" id="A0A1Y1ZBR9"/>
<feature type="domain" description="AAA+ ATPase" evidence="1">
    <location>
        <begin position="382"/>
        <end position="532"/>
    </location>
</feature>
<name>A0A1Y1ZBR9_9FUNG</name>